<dbReference type="CDD" id="cd07389">
    <property type="entry name" value="MPP_PhoD"/>
    <property type="match status" value="1"/>
</dbReference>
<dbReference type="EMBL" id="JBDKWZ010000005">
    <property type="protein sequence ID" value="MEN7548396.1"/>
    <property type="molecule type" value="Genomic_DNA"/>
</dbReference>
<proteinExistence type="predicted"/>
<dbReference type="SUPFAM" id="SSF49363">
    <property type="entry name" value="Purple acid phosphatase, N-terminal domain"/>
    <property type="match status" value="1"/>
</dbReference>
<protein>
    <submittedName>
        <fullName evidence="5">Alkaline phosphatase D family protein</fullName>
        <ecNumber evidence="5">3.1.-.-</ecNumber>
    </submittedName>
</protein>
<feature type="signal peptide" evidence="2">
    <location>
        <begin position="1"/>
        <end position="18"/>
    </location>
</feature>
<evidence type="ECO:0000259" key="4">
    <source>
        <dbReference type="Pfam" id="PF16655"/>
    </source>
</evidence>
<keyword evidence="1 2" id="KW-0732">Signal</keyword>
<feature type="domain" description="Phospholipase D N-terminal" evidence="4">
    <location>
        <begin position="49"/>
        <end position="137"/>
    </location>
</feature>
<dbReference type="GO" id="GO:0046872">
    <property type="term" value="F:metal ion binding"/>
    <property type="evidence" value="ECO:0007669"/>
    <property type="project" value="InterPro"/>
</dbReference>
<evidence type="ECO:0000313" key="5">
    <source>
        <dbReference type="EMBL" id="MEN7548396.1"/>
    </source>
</evidence>
<dbReference type="InterPro" id="IPR038607">
    <property type="entry name" value="PhoD-like_sf"/>
</dbReference>
<gene>
    <name evidence="5" type="ORF">AAG747_10785</name>
</gene>
<evidence type="ECO:0000256" key="1">
    <source>
        <dbReference type="ARBA" id="ARBA00022729"/>
    </source>
</evidence>
<reference evidence="5 6" key="1">
    <citation type="submission" date="2024-04" db="EMBL/GenBank/DDBJ databases">
        <title>Novel genus in family Flammeovirgaceae.</title>
        <authorList>
            <person name="Nguyen T.H."/>
            <person name="Vuong T.Q."/>
            <person name="Le H."/>
            <person name="Kim S.-G."/>
        </authorList>
    </citation>
    <scope>NUCLEOTIDE SEQUENCE [LARGE SCALE GENOMIC DNA]</scope>
    <source>
        <strain evidence="5 6">JCM 23209</strain>
    </source>
</reference>
<dbReference type="Gene3D" id="2.60.40.380">
    <property type="entry name" value="Purple acid phosphatase-like, N-terminal"/>
    <property type="match status" value="1"/>
</dbReference>
<feature type="domain" description="PhoD-like phosphatase metallophosphatase" evidence="3">
    <location>
        <begin position="148"/>
        <end position="493"/>
    </location>
</feature>
<dbReference type="InterPro" id="IPR029052">
    <property type="entry name" value="Metallo-depent_PP-like"/>
</dbReference>
<dbReference type="InterPro" id="IPR008963">
    <property type="entry name" value="Purple_acid_Pase-like_N"/>
</dbReference>
<evidence type="ECO:0000259" key="3">
    <source>
        <dbReference type="Pfam" id="PF09423"/>
    </source>
</evidence>
<keyword evidence="6" id="KW-1185">Reference proteome</keyword>
<name>A0AAW9SBW7_9BACT</name>
<dbReference type="InterPro" id="IPR032093">
    <property type="entry name" value="PhoD_N"/>
</dbReference>
<dbReference type="GO" id="GO:0003993">
    <property type="term" value="F:acid phosphatase activity"/>
    <property type="evidence" value="ECO:0007669"/>
    <property type="project" value="InterPro"/>
</dbReference>
<keyword evidence="5" id="KW-0378">Hydrolase</keyword>
<evidence type="ECO:0000313" key="6">
    <source>
        <dbReference type="Proteomes" id="UP001403385"/>
    </source>
</evidence>
<dbReference type="SUPFAM" id="SSF56300">
    <property type="entry name" value="Metallo-dependent phosphatases"/>
    <property type="match status" value="1"/>
</dbReference>
<dbReference type="Proteomes" id="UP001403385">
    <property type="component" value="Unassembled WGS sequence"/>
</dbReference>
<dbReference type="PANTHER" id="PTHR43606">
    <property type="entry name" value="PHOSPHATASE, PUTATIVE (AFU_ORTHOLOGUE AFUA_6G08710)-RELATED"/>
    <property type="match status" value="1"/>
</dbReference>
<comment type="caution">
    <text evidence="5">The sequence shown here is derived from an EMBL/GenBank/DDBJ whole genome shotgun (WGS) entry which is preliminary data.</text>
</comment>
<dbReference type="Pfam" id="PF09423">
    <property type="entry name" value="PhoD"/>
    <property type="match status" value="1"/>
</dbReference>
<dbReference type="Gene3D" id="3.60.21.70">
    <property type="entry name" value="PhoD-like phosphatase"/>
    <property type="match status" value="1"/>
</dbReference>
<dbReference type="InterPro" id="IPR052900">
    <property type="entry name" value="Phospholipid_Metab_Enz"/>
</dbReference>
<dbReference type="EC" id="3.1.-.-" evidence="5"/>
<organism evidence="5 6">
    <name type="scientific">Rapidithrix thailandica</name>
    <dbReference type="NCBI Taxonomy" id="413964"/>
    <lineage>
        <taxon>Bacteria</taxon>
        <taxon>Pseudomonadati</taxon>
        <taxon>Bacteroidota</taxon>
        <taxon>Cytophagia</taxon>
        <taxon>Cytophagales</taxon>
        <taxon>Flammeovirgaceae</taxon>
        <taxon>Rapidithrix</taxon>
    </lineage>
</organism>
<dbReference type="InterPro" id="IPR018946">
    <property type="entry name" value="PhoD-like_MPP"/>
</dbReference>
<evidence type="ECO:0000256" key="2">
    <source>
        <dbReference type="SAM" id="SignalP"/>
    </source>
</evidence>
<sequence length="527" mass="60284">MKPVLNFILAGLAGLVFACQASQPSQESASPYSDPLAEYFDKNLKPFYHGVASGDPLTDRVILWTRVTPDVAQPVEVQWQISESPTFEQITQKGSFTTDSTRDYTVKVDVEGLQPGTKYYYRFLALEATSITGETRTAPTGDQEQLKFGFVSCSNYQTGYFNAYKKLAEREDLNAVVHLGDYIYEYKAGKYADTTLHRNHLPDKEIITLADYRTRYAQYHVDPDLRAAHQKHPFIVIWDDHELANNTYNGGAQNHQPEEGDWNERFHAARQAYFEWLPMRERKDQKIYRTLKFGNLAELVLLDTRAEGRSKQVKNMQDPAYLDSTRTMLGQEQYNWFTNTLTASEAQWKIVGNQVILAGVNVAFQKPENPKYMDMWDGYPFEKTKLIDFLGEQQNVLFVTGDFHSSLAMEVTQDPLNTQAYDPKTGKGAVAAEFVVQSISAPNYDFYMSRDTVKVIEEKHRDPAYNPHMKHANLSDHGYVILDIQPEEVTAEWWYVDDLLHPSDKIRVGKRLKVKNGSSLLEEASVQ</sequence>
<dbReference type="Pfam" id="PF16655">
    <property type="entry name" value="PhoD_N"/>
    <property type="match status" value="1"/>
</dbReference>
<accession>A0AAW9SBW7</accession>
<dbReference type="RefSeq" id="WP_346821175.1">
    <property type="nucleotide sequence ID" value="NZ_JBDKWZ010000005.1"/>
</dbReference>
<dbReference type="AlphaFoldDB" id="A0AAW9SBW7"/>
<feature type="chain" id="PRO_5043925674" evidence="2">
    <location>
        <begin position="19"/>
        <end position="527"/>
    </location>
</feature>
<dbReference type="PROSITE" id="PS51257">
    <property type="entry name" value="PROKAR_LIPOPROTEIN"/>
    <property type="match status" value="1"/>
</dbReference>
<dbReference type="PANTHER" id="PTHR43606:SF2">
    <property type="entry name" value="ALKALINE PHOSPHATASE FAMILY PROTEIN (AFU_ORTHOLOGUE AFUA_5G03860)"/>
    <property type="match status" value="1"/>
</dbReference>